<dbReference type="RefSeq" id="WP_378530089.1">
    <property type="nucleotide sequence ID" value="NZ_JBHSBH010000004.1"/>
</dbReference>
<feature type="compositionally biased region" description="Low complexity" evidence="3">
    <location>
        <begin position="257"/>
        <end position="270"/>
    </location>
</feature>
<dbReference type="EMBL" id="JBHSBH010000004">
    <property type="protein sequence ID" value="MFC3995189.1"/>
    <property type="molecule type" value="Genomic_DNA"/>
</dbReference>
<dbReference type="PANTHER" id="PTHR10434:SF55">
    <property type="entry name" value="POSSIBLE ACYLTRANSFERASE"/>
    <property type="match status" value="1"/>
</dbReference>
<keyword evidence="1" id="KW-0808">Transferase</keyword>
<dbReference type="SUPFAM" id="SSF69593">
    <property type="entry name" value="Glycerol-3-phosphate (1)-acyltransferase"/>
    <property type="match status" value="1"/>
</dbReference>
<dbReference type="Pfam" id="PF01553">
    <property type="entry name" value="Acyltransferase"/>
    <property type="match status" value="1"/>
</dbReference>
<dbReference type="Proteomes" id="UP001595847">
    <property type="component" value="Unassembled WGS sequence"/>
</dbReference>
<protein>
    <submittedName>
        <fullName evidence="5">Lysophospholipid acyltransferase family protein</fullName>
    </submittedName>
</protein>
<keyword evidence="6" id="KW-1185">Reference proteome</keyword>
<keyword evidence="2 5" id="KW-0012">Acyltransferase</keyword>
<dbReference type="CDD" id="cd07989">
    <property type="entry name" value="LPLAT_AGPAT-like"/>
    <property type="match status" value="1"/>
</dbReference>
<evidence type="ECO:0000256" key="1">
    <source>
        <dbReference type="ARBA" id="ARBA00022679"/>
    </source>
</evidence>
<evidence type="ECO:0000256" key="3">
    <source>
        <dbReference type="SAM" id="MobiDB-lite"/>
    </source>
</evidence>
<feature type="domain" description="Phospholipid/glycerol acyltransferase" evidence="4">
    <location>
        <begin position="42"/>
        <end position="162"/>
    </location>
</feature>
<name>A0ABV8FIM3_9ACTN</name>
<proteinExistence type="predicted"/>
<feature type="compositionally biased region" description="Basic and acidic residues" evidence="3">
    <location>
        <begin position="283"/>
        <end position="297"/>
    </location>
</feature>
<dbReference type="GO" id="GO:0016746">
    <property type="term" value="F:acyltransferase activity"/>
    <property type="evidence" value="ECO:0007669"/>
    <property type="project" value="UniProtKB-KW"/>
</dbReference>
<evidence type="ECO:0000256" key="2">
    <source>
        <dbReference type="ARBA" id="ARBA00023315"/>
    </source>
</evidence>
<evidence type="ECO:0000313" key="6">
    <source>
        <dbReference type="Proteomes" id="UP001595847"/>
    </source>
</evidence>
<organism evidence="5 6">
    <name type="scientific">Nocardiopsis sediminis</name>
    <dbReference type="NCBI Taxonomy" id="1778267"/>
    <lineage>
        <taxon>Bacteria</taxon>
        <taxon>Bacillati</taxon>
        <taxon>Actinomycetota</taxon>
        <taxon>Actinomycetes</taxon>
        <taxon>Streptosporangiales</taxon>
        <taxon>Nocardiopsidaceae</taxon>
        <taxon>Nocardiopsis</taxon>
    </lineage>
</organism>
<dbReference type="SMART" id="SM00563">
    <property type="entry name" value="PlsC"/>
    <property type="match status" value="1"/>
</dbReference>
<evidence type="ECO:0000313" key="5">
    <source>
        <dbReference type="EMBL" id="MFC3995189.1"/>
    </source>
</evidence>
<accession>A0ABV8FIM3</accession>
<gene>
    <name evidence="5" type="ORF">ACFOVU_04650</name>
</gene>
<comment type="caution">
    <text evidence="5">The sequence shown here is derived from an EMBL/GenBank/DDBJ whole genome shotgun (WGS) entry which is preliminary data.</text>
</comment>
<dbReference type="InterPro" id="IPR002123">
    <property type="entry name" value="Plipid/glycerol_acylTrfase"/>
</dbReference>
<feature type="region of interest" description="Disordered" evidence="3">
    <location>
        <begin position="222"/>
        <end position="297"/>
    </location>
</feature>
<sequence>MAKQRESRWVKAVVASIVRPIMTAVTRAEWSGQENIPRDGGVILAANHLSMADPLTIAHYLYVAGKRWPTFTAKEGVFRIPVVGAVARSTGQIPVRRGTTDAVKALKAAEEALTRDGSSVIIYPEGTCTRDPHLWPMVAKTGVARLALTTGVPVVPLAHWGEQHLLPYGSAKLSPFPRKRVQIVAGPPVDLSAYRDRPITATLLKDATADIMREITRFQAGIRGEEPPAVPFDPRQARQEKIAAWPAEPVPGETADDTGAAPGAQPPADGAGTGDATGGSAEDGTRREDGRGGADRP</sequence>
<reference evidence="6" key="1">
    <citation type="journal article" date="2019" name="Int. J. Syst. Evol. Microbiol.">
        <title>The Global Catalogue of Microorganisms (GCM) 10K type strain sequencing project: providing services to taxonomists for standard genome sequencing and annotation.</title>
        <authorList>
            <consortium name="The Broad Institute Genomics Platform"/>
            <consortium name="The Broad Institute Genome Sequencing Center for Infectious Disease"/>
            <person name="Wu L."/>
            <person name="Ma J."/>
        </authorList>
    </citation>
    <scope>NUCLEOTIDE SEQUENCE [LARGE SCALE GENOMIC DNA]</scope>
    <source>
        <strain evidence="6">TBRC 1826</strain>
    </source>
</reference>
<evidence type="ECO:0000259" key="4">
    <source>
        <dbReference type="SMART" id="SM00563"/>
    </source>
</evidence>
<dbReference type="PANTHER" id="PTHR10434">
    <property type="entry name" value="1-ACYL-SN-GLYCEROL-3-PHOSPHATE ACYLTRANSFERASE"/>
    <property type="match status" value="1"/>
</dbReference>